<reference evidence="2 3" key="1">
    <citation type="submission" date="2016-07" db="EMBL/GenBank/DDBJ databases">
        <title>Pervasive Adenine N6-methylation of Active Genes in Fungi.</title>
        <authorList>
            <consortium name="DOE Joint Genome Institute"/>
            <person name="Mondo S.J."/>
            <person name="Dannebaum R.O."/>
            <person name="Kuo R.C."/>
            <person name="Labutti K."/>
            <person name="Haridas S."/>
            <person name="Kuo A."/>
            <person name="Salamov A."/>
            <person name="Ahrendt S.R."/>
            <person name="Lipzen A."/>
            <person name="Sullivan W."/>
            <person name="Andreopoulos W.B."/>
            <person name="Clum A."/>
            <person name="Lindquist E."/>
            <person name="Daum C."/>
            <person name="Ramamoorthy G.K."/>
            <person name="Gryganskyi A."/>
            <person name="Culley D."/>
            <person name="Magnuson J.K."/>
            <person name="James T.Y."/>
            <person name="O'Malley M.A."/>
            <person name="Stajich J.E."/>
            <person name="Spatafora J.W."/>
            <person name="Visel A."/>
            <person name="Grigoriev I.V."/>
        </authorList>
    </citation>
    <scope>NUCLEOTIDE SEQUENCE [LARGE SCALE GENOMIC DNA]</scope>
    <source>
        <strain evidence="2 3">ATCC 12442</strain>
    </source>
</reference>
<proteinExistence type="predicted"/>
<evidence type="ECO:0000256" key="1">
    <source>
        <dbReference type="SAM" id="MobiDB-lite"/>
    </source>
</evidence>
<dbReference type="GeneID" id="63808404"/>
<protein>
    <submittedName>
        <fullName evidence="2">Uncharacterized protein</fullName>
    </submittedName>
</protein>
<gene>
    <name evidence="2" type="ORF">DL89DRAFT_5155</name>
</gene>
<feature type="region of interest" description="Disordered" evidence="1">
    <location>
        <begin position="255"/>
        <end position="280"/>
    </location>
</feature>
<dbReference type="Proteomes" id="UP000193922">
    <property type="component" value="Unassembled WGS sequence"/>
</dbReference>
<dbReference type="EMBL" id="MCFD01000001">
    <property type="protein sequence ID" value="ORX73866.1"/>
    <property type="molecule type" value="Genomic_DNA"/>
</dbReference>
<name>A0A1Y1WKY7_9FUNG</name>
<dbReference type="OrthoDB" id="5596850at2759"/>
<dbReference type="RefSeq" id="XP_040747077.1">
    <property type="nucleotide sequence ID" value="XM_040891756.1"/>
</dbReference>
<comment type="caution">
    <text evidence="2">The sequence shown here is derived from an EMBL/GenBank/DDBJ whole genome shotgun (WGS) entry which is preliminary data.</text>
</comment>
<organism evidence="2 3">
    <name type="scientific">Linderina pennispora</name>
    <dbReference type="NCBI Taxonomy" id="61395"/>
    <lineage>
        <taxon>Eukaryota</taxon>
        <taxon>Fungi</taxon>
        <taxon>Fungi incertae sedis</taxon>
        <taxon>Zoopagomycota</taxon>
        <taxon>Kickxellomycotina</taxon>
        <taxon>Kickxellomycetes</taxon>
        <taxon>Kickxellales</taxon>
        <taxon>Kickxellaceae</taxon>
        <taxon>Linderina</taxon>
    </lineage>
</organism>
<feature type="compositionally biased region" description="Polar residues" evidence="1">
    <location>
        <begin position="110"/>
        <end position="123"/>
    </location>
</feature>
<evidence type="ECO:0000313" key="3">
    <source>
        <dbReference type="Proteomes" id="UP000193922"/>
    </source>
</evidence>
<keyword evidence="3" id="KW-1185">Reference proteome</keyword>
<dbReference type="AlphaFoldDB" id="A0A1Y1WKY7"/>
<evidence type="ECO:0000313" key="2">
    <source>
        <dbReference type="EMBL" id="ORX73866.1"/>
    </source>
</evidence>
<sequence>MRPEVDLAVNEFAAKMSSAFKSEIGDKEITQLGEACLAEEEAHRHMDGAGGDGNQALADSLPTLGLKVVNAVDNGDDSDGSANENEAADAAEETTERCIVRNDEDDDNQPLATLSRHLSNGSMQPRQQMLGQNLNVVVMSDSMSAANTQLQSNIAEDGGDDDDQPLSSLLAPVQDTVGIDEFGYLPLPVPPSITDPNAVIASTSECISPGRASFGDRSMSPSLSSGIVRKPSSLSRSVNIAGDVSPKGIAIEGFDVPTNQSTPNIHNGGDRRSSLLSKQPSNLSGYSLPVTSAAMAMGQDQQSSQVAADCACSRWNQCYSALHVAWPHVVWYCCPGCDR</sequence>
<feature type="region of interest" description="Disordered" evidence="1">
    <location>
        <begin position="72"/>
        <end position="123"/>
    </location>
</feature>
<accession>A0A1Y1WKY7</accession>